<feature type="compositionally biased region" description="Basic and acidic residues" evidence="1">
    <location>
        <begin position="12"/>
        <end position="26"/>
    </location>
</feature>
<evidence type="ECO:0000313" key="3">
    <source>
        <dbReference type="Proteomes" id="UP000001070"/>
    </source>
</evidence>
<gene>
    <name evidence="2" type="primary">Dgri\GH23454</name>
    <name evidence="2" type="ORF">Dgri_GH23454</name>
</gene>
<organism evidence="3">
    <name type="scientific">Drosophila grimshawi</name>
    <name type="common">Hawaiian fruit fly</name>
    <name type="synonym">Idiomyia grimshawi</name>
    <dbReference type="NCBI Taxonomy" id="7222"/>
    <lineage>
        <taxon>Eukaryota</taxon>
        <taxon>Metazoa</taxon>
        <taxon>Ecdysozoa</taxon>
        <taxon>Arthropoda</taxon>
        <taxon>Hexapoda</taxon>
        <taxon>Insecta</taxon>
        <taxon>Pterygota</taxon>
        <taxon>Neoptera</taxon>
        <taxon>Endopterygota</taxon>
        <taxon>Diptera</taxon>
        <taxon>Brachycera</taxon>
        <taxon>Muscomorpha</taxon>
        <taxon>Ephydroidea</taxon>
        <taxon>Drosophilidae</taxon>
        <taxon>Drosophila</taxon>
        <taxon>Hawaiian Drosophila</taxon>
    </lineage>
</organism>
<feature type="region of interest" description="Disordered" evidence="1">
    <location>
        <begin position="1"/>
        <end position="78"/>
    </location>
</feature>
<proteinExistence type="predicted"/>
<dbReference type="HOGENOM" id="CLU_2624583_0_0_1"/>
<dbReference type="PhylomeDB" id="B4K098"/>
<accession>B4K098</accession>
<keyword evidence="3" id="KW-1185">Reference proteome</keyword>
<dbReference type="InParanoid" id="B4K098"/>
<dbReference type="AlphaFoldDB" id="B4K098"/>
<name>B4K098_DROGR</name>
<reference evidence="2 3" key="1">
    <citation type="journal article" date="2007" name="Nature">
        <title>Evolution of genes and genomes on the Drosophila phylogeny.</title>
        <authorList>
            <consortium name="Drosophila 12 Genomes Consortium"/>
            <person name="Clark A.G."/>
            <person name="Eisen M.B."/>
            <person name="Smith D.R."/>
            <person name="Bergman C.M."/>
            <person name="Oliver B."/>
            <person name="Markow T.A."/>
            <person name="Kaufman T.C."/>
            <person name="Kellis M."/>
            <person name="Gelbart W."/>
            <person name="Iyer V.N."/>
            <person name="Pollard D.A."/>
            <person name="Sackton T.B."/>
            <person name="Larracuente A.M."/>
            <person name="Singh N.D."/>
            <person name="Abad J.P."/>
            <person name="Abt D.N."/>
            <person name="Adryan B."/>
            <person name="Aguade M."/>
            <person name="Akashi H."/>
            <person name="Anderson W.W."/>
            <person name="Aquadro C.F."/>
            <person name="Ardell D.H."/>
            <person name="Arguello R."/>
            <person name="Artieri C.G."/>
            <person name="Barbash D.A."/>
            <person name="Barker D."/>
            <person name="Barsanti P."/>
            <person name="Batterham P."/>
            <person name="Batzoglou S."/>
            <person name="Begun D."/>
            <person name="Bhutkar A."/>
            <person name="Blanco E."/>
            <person name="Bosak S.A."/>
            <person name="Bradley R.K."/>
            <person name="Brand A.D."/>
            <person name="Brent M.R."/>
            <person name="Brooks A.N."/>
            <person name="Brown R.H."/>
            <person name="Butlin R.K."/>
            <person name="Caggese C."/>
            <person name="Calvi B.R."/>
            <person name="Bernardo de Carvalho A."/>
            <person name="Caspi A."/>
            <person name="Castrezana S."/>
            <person name="Celniker S.E."/>
            <person name="Chang J.L."/>
            <person name="Chapple C."/>
            <person name="Chatterji S."/>
            <person name="Chinwalla A."/>
            <person name="Civetta A."/>
            <person name="Clifton S.W."/>
            <person name="Comeron J.M."/>
            <person name="Costello J.C."/>
            <person name="Coyne J.A."/>
            <person name="Daub J."/>
            <person name="David R.G."/>
            <person name="Delcher A.L."/>
            <person name="Delehaunty K."/>
            <person name="Do C.B."/>
            <person name="Ebling H."/>
            <person name="Edwards K."/>
            <person name="Eickbush T."/>
            <person name="Evans J.D."/>
            <person name="Filipski A."/>
            <person name="Findeiss S."/>
            <person name="Freyhult E."/>
            <person name="Fulton L."/>
            <person name="Fulton R."/>
            <person name="Garcia A.C."/>
            <person name="Gardiner A."/>
            <person name="Garfield D.A."/>
            <person name="Garvin B.E."/>
            <person name="Gibson G."/>
            <person name="Gilbert D."/>
            <person name="Gnerre S."/>
            <person name="Godfrey J."/>
            <person name="Good R."/>
            <person name="Gotea V."/>
            <person name="Gravely B."/>
            <person name="Greenberg A.J."/>
            <person name="Griffiths-Jones S."/>
            <person name="Gross S."/>
            <person name="Guigo R."/>
            <person name="Gustafson E.A."/>
            <person name="Haerty W."/>
            <person name="Hahn M.W."/>
            <person name="Halligan D.L."/>
            <person name="Halpern A.L."/>
            <person name="Halter G.M."/>
            <person name="Han M.V."/>
            <person name="Heger A."/>
            <person name="Hillier L."/>
            <person name="Hinrichs A.S."/>
            <person name="Holmes I."/>
            <person name="Hoskins R.A."/>
            <person name="Hubisz M.J."/>
            <person name="Hultmark D."/>
            <person name="Huntley M.A."/>
            <person name="Jaffe D.B."/>
            <person name="Jagadeeshan S."/>
            <person name="Jeck W.R."/>
            <person name="Johnson J."/>
            <person name="Jones C.D."/>
            <person name="Jordan W.C."/>
            <person name="Karpen G.H."/>
            <person name="Kataoka E."/>
            <person name="Keightley P.D."/>
            <person name="Kheradpour P."/>
            <person name="Kirkness E.F."/>
            <person name="Koerich L.B."/>
            <person name="Kristiansen K."/>
            <person name="Kudrna D."/>
            <person name="Kulathinal R.J."/>
            <person name="Kumar S."/>
            <person name="Kwok R."/>
            <person name="Lander E."/>
            <person name="Langley C.H."/>
            <person name="Lapoint R."/>
            <person name="Lazzaro B.P."/>
            <person name="Lee S.J."/>
            <person name="Levesque L."/>
            <person name="Li R."/>
            <person name="Lin C.F."/>
            <person name="Lin M.F."/>
            <person name="Lindblad-Toh K."/>
            <person name="Llopart A."/>
            <person name="Long M."/>
            <person name="Low L."/>
            <person name="Lozovsky E."/>
            <person name="Lu J."/>
            <person name="Luo M."/>
            <person name="Machado C.A."/>
            <person name="Makalowski W."/>
            <person name="Marzo M."/>
            <person name="Matsuda M."/>
            <person name="Matzkin L."/>
            <person name="McAllister B."/>
            <person name="McBride C.S."/>
            <person name="McKernan B."/>
            <person name="McKernan K."/>
            <person name="Mendez-Lago M."/>
            <person name="Minx P."/>
            <person name="Mollenhauer M.U."/>
            <person name="Montooth K."/>
            <person name="Mount S.M."/>
            <person name="Mu X."/>
            <person name="Myers E."/>
            <person name="Negre B."/>
            <person name="Newfeld S."/>
            <person name="Nielsen R."/>
            <person name="Noor M.A."/>
            <person name="O'Grady P."/>
            <person name="Pachter L."/>
            <person name="Papaceit M."/>
            <person name="Parisi M.J."/>
            <person name="Parisi M."/>
            <person name="Parts L."/>
            <person name="Pedersen J.S."/>
            <person name="Pesole G."/>
            <person name="Phillippy A.M."/>
            <person name="Ponting C.P."/>
            <person name="Pop M."/>
            <person name="Porcelli D."/>
            <person name="Powell J.R."/>
            <person name="Prohaska S."/>
            <person name="Pruitt K."/>
            <person name="Puig M."/>
            <person name="Quesneville H."/>
            <person name="Ram K.R."/>
            <person name="Rand D."/>
            <person name="Rasmussen M.D."/>
            <person name="Reed L.K."/>
            <person name="Reenan R."/>
            <person name="Reily A."/>
            <person name="Remington K.A."/>
            <person name="Rieger T.T."/>
            <person name="Ritchie M.G."/>
            <person name="Robin C."/>
            <person name="Rogers Y.H."/>
            <person name="Rohde C."/>
            <person name="Rozas J."/>
            <person name="Rubenfield M.J."/>
            <person name="Ruiz A."/>
            <person name="Russo S."/>
            <person name="Salzberg S.L."/>
            <person name="Sanchez-Gracia A."/>
            <person name="Saranga D.J."/>
            <person name="Sato H."/>
            <person name="Schaeffer S.W."/>
            <person name="Schatz M.C."/>
            <person name="Schlenke T."/>
            <person name="Schwartz R."/>
            <person name="Segarra C."/>
            <person name="Singh R.S."/>
            <person name="Sirot L."/>
            <person name="Sirota M."/>
            <person name="Sisneros N.B."/>
            <person name="Smith C.D."/>
            <person name="Smith T.F."/>
            <person name="Spieth J."/>
            <person name="Stage D.E."/>
            <person name="Stark A."/>
            <person name="Stephan W."/>
            <person name="Strausberg R.L."/>
            <person name="Strempel S."/>
            <person name="Sturgill D."/>
            <person name="Sutton G."/>
            <person name="Sutton G.G."/>
            <person name="Tao W."/>
            <person name="Teichmann S."/>
            <person name="Tobari Y.N."/>
            <person name="Tomimura Y."/>
            <person name="Tsolas J.M."/>
            <person name="Valente V.L."/>
            <person name="Venter E."/>
            <person name="Venter J.C."/>
            <person name="Vicario S."/>
            <person name="Vieira F.G."/>
            <person name="Vilella A.J."/>
            <person name="Villasante A."/>
            <person name="Walenz B."/>
            <person name="Wang J."/>
            <person name="Wasserman M."/>
            <person name="Watts T."/>
            <person name="Wilson D."/>
            <person name="Wilson R.K."/>
            <person name="Wing R.A."/>
            <person name="Wolfner M.F."/>
            <person name="Wong A."/>
            <person name="Wong G.K."/>
            <person name="Wu C.I."/>
            <person name="Wu G."/>
            <person name="Yamamoto D."/>
            <person name="Yang H.P."/>
            <person name="Yang S.P."/>
            <person name="Yorke J.A."/>
            <person name="Yoshida K."/>
            <person name="Zdobnov E."/>
            <person name="Zhang P."/>
            <person name="Zhang Y."/>
            <person name="Zimin A.V."/>
            <person name="Baldwin J."/>
            <person name="Abdouelleil A."/>
            <person name="Abdulkadir J."/>
            <person name="Abebe A."/>
            <person name="Abera B."/>
            <person name="Abreu J."/>
            <person name="Acer S.C."/>
            <person name="Aftuck L."/>
            <person name="Alexander A."/>
            <person name="An P."/>
            <person name="Anderson E."/>
            <person name="Anderson S."/>
            <person name="Arachi H."/>
            <person name="Azer M."/>
            <person name="Bachantsang P."/>
            <person name="Barry A."/>
            <person name="Bayul T."/>
            <person name="Berlin A."/>
            <person name="Bessette D."/>
            <person name="Bloom T."/>
            <person name="Blye J."/>
            <person name="Boguslavskiy L."/>
            <person name="Bonnet C."/>
            <person name="Boukhgalter B."/>
            <person name="Bourzgui I."/>
            <person name="Brown A."/>
            <person name="Cahill P."/>
            <person name="Channer S."/>
            <person name="Cheshatsang Y."/>
            <person name="Chuda L."/>
            <person name="Citroen M."/>
            <person name="Collymore A."/>
            <person name="Cooke P."/>
            <person name="Costello M."/>
            <person name="D'Aco K."/>
            <person name="Daza R."/>
            <person name="De Haan G."/>
            <person name="DeGray S."/>
            <person name="DeMaso C."/>
            <person name="Dhargay N."/>
            <person name="Dooley K."/>
            <person name="Dooley E."/>
            <person name="Doricent M."/>
            <person name="Dorje P."/>
            <person name="Dorjee K."/>
            <person name="Dupes A."/>
            <person name="Elong R."/>
            <person name="Falk J."/>
            <person name="Farina A."/>
            <person name="Faro S."/>
            <person name="Ferguson D."/>
            <person name="Fisher S."/>
            <person name="Foley C.D."/>
            <person name="Franke A."/>
            <person name="Friedrich D."/>
            <person name="Gadbois L."/>
            <person name="Gearin G."/>
            <person name="Gearin C.R."/>
            <person name="Giannoukos G."/>
            <person name="Goode T."/>
            <person name="Graham J."/>
            <person name="Grandbois E."/>
            <person name="Grewal S."/>
            <person name="Gyaltsen K."/>
            <person name="Hafez N."/>
            <person name="Hagos B."/>
            <person name="Hall J."/>
            <person name="Henson C."/>
            <person name="Hollinger A."/>
            <person name="Honan T."/>
            <person name="Huard M.D."/>
            <person name="Hughes L."/>
            <person name="Hurhula B."/>
            <person name="Husby M.E."/>
            <person name="Kamat A."/>
            <person name="Kanga B."/>
            <person name="Kashin S."/>
            <person name="Khazanovich D."/>
            <person name="Kisner P."/>
            <person name="Lance K."/>
            <person name="Lara M."/>
            <person name="Lee W."/>
            <person name="Lennon N."/>
            <person name="Letendre F."/>
            <person name="LeVine R."/>
            <person name="Lipovsky A."/>
            <person name="Liu X."/>
            <person name="Liu J."/>
            <person name="Liu S."/>
            <person name="Lokyitsang T."/>
            <person name="Lokyitsang Y."/>
            <person name="Lubonja R."/>
            <person name="Lui A."/>
            <person name="MacDonald P."/>
            <person name="Magnisalis V."/>
            <person name="Maru K."/>
            <person name="Matthews C."/>
            <person name="McCusker W."/>
            <person name="McDonough S."/>
            <person name="Mehta T."/>
            <person name="Meldrim J."/>
            <person name="Meneus L."/>
            <person name="Mihai O."/>
            <person name="Mihalev A."/>
            <person name="Mihova T."/>
            <person name="Mittelman R."/>
            <person name="Mlenga V."/>
            <person name="Montmayeur A."/>
            <person name="Mulrain L."/>
            <person name="Navidi A."/>
            <person name="Naylor J."/>
            <person name="Negash T."/>
            <person name="Nguyen T."/>
            <person name="Nguyen N."/>
            <person name="Nicol R."/>
            <person name="Norbu C."/>
            <person name="Norbu N."/>
            <person name="Novod N."/>
            <person name="O'Neill B."/>
            <person name="Osman S."/>
            <person name="Markiewicz E."/>
            <person name="Oyono O.L."/>
            <person name="Patti C."/>
            <person name="Phunkhang P."/>
            <person name="Pierre F."/>
            <person name="Priest M."/>
            <person name="Raghuraman S."/>
            <person name="Rege F."/>
            <person name="Reyes R."/>
            <person name="Rise C."/>
            <person name="Rogov P."/>
            <person name="Ross K."/>
            <person name="Ryan E."/>
            <person name="Settipalli S."/>
            <person name="Shea T."/>
            <person name="Sherpa N."/>
            <person name="Shi L."/>
            <person name="Shih D."/>
            <person name="Sparrow T."/>
            <person name="Spaulding J."/>
            <person name="Stalker J."/>
            <person name="Stange-Thomann N."/>
            <person name="Stavropoulos S."/>
            <person name="Stone C."/>
            <person name="Strader C."/>
            <person name="Tesfaye S."/>
            <person name="Thomson T."/>
            <person name="Thoulutsang Y."/>
            <person name="Thoulutsang D."/>
            <person name="Topham K."/>
            <person name="Topping I."/>
            <person name="Tsamla T."/>
            <person name="Vassiliev H."/>
            <person name="Vo A."/>
            <person name="Wangchuk T."/>
            <person name="Wangdi T."/>
            <person name="Weiand M."/>
            <person name="Wilkinson J."/>
            <person name="Wilson A."/>
            <person name="Yadav S."/>
            <person name="Young G."/>
            <person name="Yu Q."/>
            <person name="Zembek L."/>
            <person name="Zhong D."/>
            <person name="Zimmer A."/>
            <person name="Zwirko Z."/>
            <person name="Jaffe D.B."/>
            <person name="Alvarez P."/>
            <person name="Brockman W."/>
            <person name="Butler J."/>
            <person name="Chin C."/>
            <person name="Gnerre S."/>
            <person name="Grabherr M."/>
            <person name="Kleber M."/>
            <person name="Mauceli E."/>
            <person name="MacCallum I."/>
        </authorList>
    </citation>
    <scope>NUCLEOTIDE SEQUENCE [LARGE SCALE GENOMIC DNA]</scope>
    <source>
        <strain evidence="3">Tucson 15287-2541.00</strain>
    </source>
</reference>
<protein>
    <submittedName>
        <fullName evidence="2">GH23454</fullName>
    </submittedName>
</protein>
<dbReference type="EMBL" id="CH916403">
    <property type="protein sequence ID" value="EDV98668.1"/>
    <property type="molecule type" value="Genomic_DNA"/>
</dbReference>
<evidence type="ECO:0000256" key="1">
    <source>
        <dbReference type="SAM" id="MobiDB-lite"/>
    </source>
</evidence>
<sequence length="78" mass="8785">MVHRTTPPHRFVGVDRPNRTRRDRGVGGETEGPGTLDEEEPMLISSEDEEDTGEERRSSTSPVNPDDEETMPWPPETP</sequence>
<dbReference type="Proteomes" id="UP000001070">
    <property type="component" value="Unassembled WGS sequence"/>
</dbReference>
<feature type="compositionally biased region" description="Acidic residues" evidence="1">
    <location>
        <begin position="36"/>
        <end position="53"/>
    </location>
</feature>
<evidence type="ECO:0000313" key="2">
    <source>
        <dbReference type="EMBL" id="EDV98668.1"/>
    </source>
</evidence>